<dbReference type="Proteomes" id="UP000095286">
    <property type="component" value="Unplaced"/>
</dbReference>
<organism evidence="1 2">
    <name type="scientific">Rhabditophanes sp. KR3021</name>
    <dbReference type="NCBI Taxonomy" id="114890"/>
    <lineage>
        <taxon>Eukaryota</taxon>
        <taxon>Metazoa</taxon>
        <taxon>Ecdysozoa</taxon>
        <taxon>Nematoda</taxon>
        <taxon>Chromadorea</taxon>
        <taxon>Rhabditida</taxon>
        <taxon>Tylenchina</taxon>
        <taxon>Panagrolaimomorpha</taxon>
        <taxon>Strongyloidoidea</taxon>
        <taxon>Alloionematidae</taxon>
        <taxon>Rhabditophanes</taxon>
    </lineage>
</organism>
<accession>A0AC35UG20</accession>
<evidence type="ECO:0000313" key="1">
    <source>
        <dbReference type="Proteomes" id="UP000095286"/>
    </source>
</evidence>
<evidence type="ECO:0000313" key="2">
    <source>
        <dbReference type="WBParaSite" id="RSKR_0001110300.1"/>
    </source>
</evidence>
<name>A0AC35UG20_9BILA</name>
<dbReference type="WBParaSite" id="RSKR_0001110300.1">
    <property type="protein sequence ID" value="RSKR_0001110300.1"/>
    <property type="gene ID" value="RSKR_0001110300"/>
</dbReference>
<reference evidence="2" key="1">
    <citation type="submission" date="2016-11" db="UniProtKB">
        <authorList>
            <consortium name="WormBaseParasite"/>
        </authorList>
    </citation>
    <scope>IDENTIFICATION</scope>
    <source>
        <strain evidence="2">KR3021</strain>
    </source>
</reference>
<protein>
    <submittedName>
        <fullName evidence="2">DUF4968 domain-containing protein</fullName>
    </submittedName>
</protein>
<proteinExistence type="predicted"/>
<sequence>MDQVLKYRLKWMLQKPKTTYSGDSVYRWFYKKDNFSSNMTGMRLCQPNYGSILYEFQGNANLVQVFALDNTWGTVVKVAKSGNSVKIKLNVPATEAKKDTMEITLSPKDDGTVVENLFYVLDFHSKYVEKMIQEKESEEMQ</sequence>